<dbReference type="OrthoDB" id="10502741at2759"/>
<organism evidence="2">
    <name type="scientific">Mytilinidion resinicola</name>
    <dbReference type="NCBI Taxonomy" id="574789"/>
    <lineage>
        <taxon>Eukaryota</taxon>
        <taxon>Fungi</taxon>
        <taxon>Dikarya</taxon>
        <taxon>Ascomycota</taxon>
        <taxon>Pezizomycotina</taxon>
        <taxon>Dothideomycetes</taxon>
        <taxon>Pleosporomycetidae</taxon>
        <taxon>Mytilinidiales</taxon>
        <taxon>Mytilinidiaceae</taxon>
        <taxon>Mytilinidion</taxon>
    </lineage>
</organism>
<accession>A0A6A6Y0V6</accession>
<evidence type="ECO:0000313" key="4">
    <source>
        <dbReference type="RefSeq" id="XP_033569410.1"/>
    </source>
</evidence>
<gene>
    <name evidence="2 4" type="ORF">BDZ99DRAFT_527471</name>
</gene>
<name>A0A6A6Y0V6_9PEZI</name>
<evidence type="ECO:0000313" key="3">
    <source>
        <dbReference type="Proteomes" id="UP000504636"/>
    </source>
</evidence>
<dbReference type="GeneID" id="54467157"/>
<protein>
    <submittedName>
        <fullName evidence="2 4">Uncharacterized protein</fullName>
    </submittedName>
</protein>
<reference evidence="4" key="2">
    <citation type="submission" date="2020-04" db="EMBL/GenBank/DDBJ databases">
        <authorList>
            <consortium name="NCBI Genome Project"/>
        </authorList>
    </citation>
    <scope>NUCLEOTIDE SEQUENCE</scope>
    <source>
        <strain evidence="4">CBS 304.34</strain>
    </source>
</reference>
<feature type="region of interest" description="Disordered" evidence="1">
    <location>
        <begin position="1"/>
        <end position="20"/>
    </location>
</feature>
<reference evidence="4" key="3">
    <citation type="submission" date="2025-04" db="UniProtKB">
        <authorList>
            <consortium name="RefSeq"/>
        </authorList>
    </citation>
    <scope>IDENTIFICATION</scope>
    <source>
        <strain evidence="4">CBS 304.34</strain>
    </source>
</reference>
<evidence type="ECO:0000313" key="2">
    <source>
        <dbReference type="EMBL" id="KAF2802446.1"/>
    </source>
</evidence>
<dbReference type="EMBL" id="MU003723">
    <property type="protein sequence ID" value="KAF2802446.1"/>
    <property type="molecule type" value="Genomic_DNA"/>
</dbReference>
<keyword evidence="3" id="KW-1185">Reference proteome</keyword>
<sequence>MSSQYNQTQHPQTGYRQPLMMSRPISTLSRQPVAYQDYEQQQLMAYQEQASHILRQQALRPANHPEAAPAQQQSQAVTDYDQYGQMVYCGPAPPLAVYEKTPLAKQKASLTKAAFHTLQLLDGSVRTMMIRGPIHQSTATPMSKLVVLNAHGKTVEADHITVSYKDAKLVASCEHLTAHGYVKRPRSFDVIDATSDECLHGNGELHRRGHKERWPKAMDSAIMAIDLSNPPL</sequence>
<dbReference type="AlphaFoldDB" id="A0A6A6Y0V6"/>
<feature type="compositionally biased region" description="Polar residues" evidence="1">
    <location>
        <begin position="1"/>
        <end position="15"/>
    </location>
</feature>
<proteinExistence type="predicted"/>
<reference evidence="2 4" key="1">
    <citation type="journal article" date="2020" name="Stud. Mycol.">
        <title>101 Dothideomycetes genomes: a test case for predicting lifestyles and emergence of pathogens.</title>
        <authorList>
            <person name="Haridas S."/>
            <person name="Albert R."/>
            <person name="Binder M."/>
            <person name="Bloem J."/>
            <person name="Labutti K."/>
            <person name="Salamov A."/>
            <person name="Andreopoulos B."/>
            <person name="Baker S."/>
            <person name="Barry K."/>
            <person name="Bills G."/>
            <person name="Bluhm B."/>
            <person name="Cannon C."/>
            <person name="Castanera R."/>
            <person name="Culley D."/>
            <person name="Daum C."/>
            <person name="Ezra D."/>
            <person name="Gonzalez J."/>
            <person name="Henrissat B."/>
            <person name="Kuo A."/>
            <person name="Liang C."/>
            <person name="Lipzen A."/>
            <person name="Lutzoni F."/>
            <person name="Magnuson J."/>
            <person name="Mondo S."/>
            <person name="Nolan M."/>
            <person name="Ohm R."/>
            <person name="Pangilinan J."/>
            <person name="Park H.-J."/>
            <person name="Ramirez L."/>
            <person name="Alfaro M."/>
            <person name="Sun H."/>
            <person name="Tritt A."/>
            <person name="Yoshinaga Y."/>
            <person name="Zwiers L.-H."/>
            <person name="Turgeon B."/>
            <person name="Goodwin S."/>
            <person name="Spatafora J."/>
            <person name="Crous P."/>
            <person name="Grigoriev I."/>
        </authorList>
    </citation>
    <scope>NUCLEOTIDE SEQUENCE</scope>
    <source>
        <strain evidence="2 4">CBS 304.34</strain>
    </source>
</reference>
<evidence type="ECO:0000256" key="1">
    <source>
        <dbReference type="SAM" id="MobiDB-lite"/>
    </source>
</evidence>
<dbReference type="Proteomes" id="UP000504636">
    <property type="component" value="Unplaced"/>
</dbReference>
<dbReference type="RefSeq" id="XP_033569410.1">
    <property type="nucleotide sequence ID" value="XM_033726264.1"/>
</dbReference>